<proteinExistence type="predicted"/>
<name>A0ABZ1PQV2_9ACTN</name>
<keyword evidence="3" id="KW-1185">Reference proteome</keyword>
<protein>
    <submittedName>
        <fullName evidence="2">Uncharacterized protein</fullName>
    </submittedName>
</protein>
<evidence type="ECO:0000313" key="2">
    <source>
        <dbReference type="EMBL" id="WUI86245.1"/>
    </source>
</evidence>
<sequence>MQHDVPAQAIDEVLVGVFRDSNGKEQPQQPGPDLPQQGEEIDAQWLVQPHAQLARRHHPGADPADPVEQHRWCQREHEGTGAYEQC</sequence>
<gene>
    <name evidence="2" type="ORF">OG375_21520</name>
</gene>
<reference evidence="2 3" key="1">
    <citation type="submission" date="2022-10" db="EMBL/GenBank/DDBJ databases">
        <title>The complete genomes of actinobacterial strains from the NBC collection.</title>
        <authorList>
            <person name="Joergensen T.S."/>
            <person name="Alvarez Arevalo M."/>
            <person name="Sterndorff E.B."/>
            <person name="Faurdal D."/>
            <person name="Vuksanovic O."/>
            <person name="Mourched A.-S."/>
            <person name="Charusanti P."/>
            <person name="Shaw S."/>
            <person name="Blin K."/>
            <person name="Weber T."/>
        </authorList>
    </citation>
    <scope>NUCLEOTIDE SEQUENCE [LARGE SCALE GENOMIC DNA]</scope>
    <source>
        <strain evidence="2 3">NBC_00396</strain>
    </source>
</reference>
<evidence type="ECO:0000256" key="1">
    <source>
        <dbReference type="SAM" id="MobiDB-lite"/>
    </source>
</evidence>
<organism evidence="2 3">
    <name type="scientific">Micromonospora zamorensis</name>
    <dbReference type="NCBI Taxonomy" id="709883"/>
    <lineage>
        <taxon>Bacteria</taxon>
        <taxon>Bacillati</taxon>
        <taxon>Actinomycetota</taxon>
        <taxon>Actinomycetes</taxon>
        <taxon>Micromonosporales</taxon>
        <taxon>Micromonosporaceae</taxon>
        <taxon>Micromonospora</taxon>
    </lineage>
</organism>
<dbReference type="EMBL" id="CP107941">
    <property type="protein sequence ID" value="WUI86245.1"/>
    <property type="molecule type" value="Genomic_DNA"/>
</dbReference>
<accession>A0ABZ1PQV2</accession>
<dbReference type="Proteomes" id="UP001346877">
    <property type="component" value="Chromosome"/>
</dbReference>
<dbReference type="RefSeq" id="WP_328376662.1">
    <property type="nucleotide sequence ID" value="NZ_CP107941.1"/>
</dbReference>
<feature type="region of interest" description="Disordered" evidence="1">
    <location>
        <begin position="19"/>
        <end position="69"/>
    </location>
</feature>
<evidence type="ECO:0000313" key="3">
    <source>
        <dbReference type="Proteomes" id="UP001346877"/>
    </source>
</evidence>